<accession>A0A4Q9WC66</accession>
<evidence type="ECO:0000313" key="2">
    <source>
        <dbReference type="EMBL" id="TBW72236.1"/>
    </source>
</evidence>
<gene>
    <name evidence="2" type="ORF">EQ812_08135</name>
</gene>
<dbReference type="RefSeq" id="WP_002492332.1">
    <property type="nucleotide sequence ID" value="NZ_AP021848.1"/>
</dbReference>
<dbReference type="Proteomes" id="UP000293637">
    <property type="component" value="Unassembled WGS sequence"/>
</dbReference>
<dbReference type="AlphaFoldDB" id="A0A4Q9WC66"/>
<reference evidence="2 3" key="1">
    <citation type="journal article" date="2019" name="Sci. Transl. Med.">
        <title>Quorum sensing between bacterial species on the skin protects against epidermal injury in atopic dermatitis.</title>
        <authorList>
            <person name="Williams M.R."/>
        </authorList>
    </citation>
    <scope>NUCLEOTIDE SEQUENCE [LARGE SCALE GENOMIC DNA]</scope>
    <source>
        <strain evidence="2 3">E7</strain>
    </source>
</reference>
<comment type="caution">
    <text evidence="2">The sequence shown here is derived from an EMBL/GenBank/DDBJ whole genome shotgun (WGS) entry which is preliminary data.</text>
</comment>
<proteinExistence type="predicted"/>
<protein>
    <recommendedName>
        <fullName evidence="1">Helicase Helix-turn-helix domain-containing protein</fullName>
    </recommendedName>
</protein>
<dbReference type="PIRSF" id="PIRSF021350">
    <property type="entry name" value="UCP021350"/>
    <property type="match status" value="1"/>
</dbReference>
<dbReference type="EMBL" id="SCHB01000004">
    <property type="protein sequence ID" value="TBW72236.1"/>
    <property type="molecule type" value="Genomic_DNA"/>
</dbReference>
<dbReference type="InterPro" id="IPR029491">
    <property type="entry name" value="Helicase_HTH"/>
</dbReference>
<organism evidence="2 3">
    <name type="scientific">Staphylococcus lugdunensis</name>
    <dbReference type="NCBI Taxonomy" id="28035"/>
    <lineage>
        <taxon>Bacteria</taxon>
        <taxon>Bacillati</taxon>
        <taxon>Bacillota</taxon>
        <taxon>Bacilli</taxon>
        <taxon>Bacillales</taxon>
        <taxon>Staphylococcaceae</taxon>
        <taxon>Staphylococcus</taxon>
    </lineage>
</organism>
<dbReference type="GeneID" id="58089716"/>
<dbReference type="Pfam" id="PF14493">
    <property type="entry name" value="HTH_40"/>
    <property type="match status" value="1"/>
</dbReference>
<evidence type="ECO:0000259" key="1">
    <source>
        <dbReference type="Pfam" id="PF14493"/>
    </source>
</evidence>
<feature type="domain" description="Helicase Helix-turn-helix" evidence="1">
    <location>
        <begin position="222"/>
        <end position="307"/>
    </location>
</feature>
<name>A0A4Q9WC66_STALU</name>
<sequence>MKDIILYSKQHSFTYKTNKSIFNLLTGKKTHQTFFDACSQQLLSLYHSLPNLKYPSFERFMAQNVNNDMTIKVHPRYTYDSLVHTFNCIQLLIQTLSNTQQKVYSFIPISQHGLIQRKVKQIYYYIKKEDKDSAFITELNQLFKALYTNNNNYCCLHYYLQGYEEPMYTRQQISLIESIPEQHLFNLEMNELVTLMYELEIEYRYPILSQCIIKPSLLHKTHITQQQLKQRFSMTQIAQKQHVKLNTIEDHILELFIKGYITHYFDFISEDGFHQFNEFYNKHRGERLKAYKQAFPNLSYFEIKLMIVGIERGELIARG</sequence>
<evidence type="ECO:0000313" key="3">
    <source>
        <dbReference type="Proteomes" id="UP000293637"/>
    </source>
</evidence>
<dbReference type="InterPro" id="IPR008308">
    <property type="entry name" value="YpbB-like"/>
</dbReference>